<organism evidence="2 3">
    <name type="scientific">Microcystis aeruginosa NIES-2519</name>
    <dbReference type="NCBI Taxonomy" id="2303981"/>
    <lineage>
        <taxon>Bacteria</taxon>
        <taxon>Bacillati</taxon>
        <taxon>Cyanobacteriota</taxon>
        <taxon>Cyanophyceae</taxon>
        <taxon>Oscillatoriophycideae</taxon>
        <taxon>Chroococcales</taxon>
        <taxon>Microcystaceae</taxon>
        <taxon>Microcystis</taxon>
    </lineage>
</organism>
<evidence type="ECO:0000256" key="1">
    <source>
        <dbReference type="SAM" id="Coils"/>
    </source>
</evidence>
<evidence type="ECO:0000313" key="3">
    <source>
        <dbReference type="Proteomes" id="UP000323569"/>
    </source>
</evidence>
<evidence type="ECO:0000313" key="2">
    <source>
        <dbReference type="EMBL" id="GCA73004.1"/>
    </source>
</evidence>
<comment type="caution">
    <text evidence="2">The sequence shown here is derived from an EMBL/GenBank/DDBJ whole genome shotgun (WGS) entry which is preliminary data.</text>
</comment>
<dbReference type="RefSeq" id="WP_106908721.1">
    <property type="nucleotide sequence ID" value="NZ_BHVO01000168.1"/>
</dbReference>
<sequence>MLPVPTYLSVQPETEKRLKKILNSIKDQEKFAQSIIDYQIAELQKSNLNLKLDLAALEKQYKMTSQEFYQQFSQGILGDESDFIVWSGLYEILLQNEANLQELK</sequence>
<protein>
    <submittedName>
        <fullName evidence="2">Uncharacterized protein</fullName>
    </submittedName>
</protein>
<proteinExistence type="predicted"/>
<name>A0A5A5R8Y4_MICAE</name>
<reference evidence="2 3" key="1">
    <citation type="submission" date="2018-09" db="EMBL/GenBank/DDBJ databases">
        <title>Evolutionary history of phycoerythrin pigmentation in the water bloom-forming cyanobacterium Microcystis aeruginosa.</title>
        <authorList>
            <person name="Tanabe Y."/>
            <person name="Tanabe Y."/>
            <person name="Yamaguchi H."/>
        </authorList>
    </citation>
    <scope>NUCLEOTIDE SEQUENCE [LARGE SCALE GENOMIC DNA]</scope>
    <source>
        <strain evidence="2 3">NIES-2519</strain>
    </source>
</reference>
<dbReference type="AlphaFoldDB" id="A0A5A5R8Y4"/>
<gene>
    <name evidence="2" type="ORF">MiYa_04562</name>
</gene>
<accession>A0A5A5R8Y4</accession>
<dbReference type="EMBL" id="BHVO01000168">
    <property type="protein sequence ID" value="GCA73004.1"/>
    <property type="molecule type" value="Genomic_DNA"/>
</dbReference>
<keyword evidence="1" id="KW-0175">Coiled coil</keyword>
<feature type="coiled-coil region" evidence="1">
    <location>
        <begin position="40"/>
        <end position="67"/>
    </location>
</feature>
<dbReference type="Proteomes" id="UP000323569">
    <property type="component" value="Unassembled WGS sequence"/>
</dbReference>